<proteinExistence type="inferred from homology"/>
<evidence type="ECO:0000256" key="3">
    <source>
        <dbReference type="SAM" id="MobiDB-lite"/>
    </source>
</evidence>
<sequence length="608" mass="66574">MLLCGCEAPNFGPYLANNCGGSSFVIFMSLVDAIIRNTCDVSAVCDRVKPKSNPDPVYDYIVIGGGSGGSAVGGRLAEMKNRKTLLLEAGIDEPETYQVPAMILAYFNNPLTDWGYRTEDEPNACKSSGNSCLWLRGKVLGGCSVINGMMYTRGTPADFDVRWTNQGIKGWTYKDVLPFFKKSEGNQQINEYGGRYHGSRGPMVVSDHYYVPDIAKEILKGAAEVGFPVSKDLNGDQYTGFAIPQSNVNNGARESMAKAYLRPHRNDPNLHIMLNSTVTKILIDCHKKAYGVQFVYRNETYTVKARREIVLAAGTVNSPKILLQSGVGPKDALDAVGIDQIHDLPGVGHNLTNHVAFGMDYSVKALPDLLDTVTAETITEYLNSRTGPLSSPGLPVTSRLPSTATNSSDPDIQMFFQLTSHQCVKSGQSGLPADPKNPQAVKTLSISTVYLHTQSRGRVTLKSNNPLDPPHMVGNYLTVKNDEDRLIDGIRLVQKLVSSPTLKDKWGLVYKNKTFGNCAEQHTFDSEEYWRCAIRDSTGGENHQCSTLKMGSKEDKWSVVDEELRVIGIRNLMVADASAIPVVTSSNTNAPIVMVAERAADFIKRKRA</sequence>
<comment type="similarity">
    <text evidence="1">Belongs to the GMC oxidoreductase family.</text>
</comment>
<keyword evidence="6" id="KW-1185">Reference proteome</keyword>
<dbReference type="InterPro" id="IPR036188">
    <property type="entry name" value="FAD/NAD-bd_sf"/>
</dbReference>
<evidence type="ECO:0000256" key="2">
    <source>
        <dbReference type="PIRSR" id="PIRSR000137-2"/>
    </source>
</evidence>
<gene>
    <name evidence="5" type="ORF">PHYEVI_LOCUS4290</name>
</gene>
<organism evidence="5 6">
    <name type="scientific">Phyllotreta striolata</name>
    <name type="common">Striped flea beetle</name>
    <name type="synonym">Crioceris striolata</name>
    <dbReference type="NCBI Taxonomy" id="444603"/>
    <lineage>
        <taxon>Eukaryota</taxon>
        <taxon>Metazoa</taxon>
        <taxon>Ecdysozoa</taxon>
        <taxon>Arthropoda</taxon>
        <taxon>Hexapoda</taxon>
        <taxon>Insecta</taxon>
        <taxon>Pterygota</taxon>
        <taxon>Neoptera</taxon>
        <taxon>Endopterygota</taxon>
        <taxon>Coleoptera</taxon>
        <taxon>Polyphaga</taxon>
        <taxon>Cucujiformia</taxon>
        <taxon>Chrysomeloidea</taxon>
        <taxon>Chrysomelidae</taxon>
        <taxon>Galerucinae</taxon>
        <taxon>Alticini</taxon>
        <taxon>Phyllotreta</taxon>
    </lineage>
</organism>
<name>A0A9N9TKC1_PHYSR</name>
<dbReference type="Gene3D" id="3.50.50.60">
    <property type="entry name" value="FAD/NAD(P)-binding domain"/>
    <property type="match status" value="1"/>
</dbReference>
<reference evidence="5" key="1">
    <citation type="submission" date="2022-01" db="EMBL/GenBank/DDBJ databases">
        <authorList>
            <person name="King R."/>
        </authorList>
    </citation>
    <scope>NUCLEOTIDE SEQUENCE</scope>
</reference>
<dbReference type="GO" id="GO:0016614">
    <property type="term" value="F:oxidoreductase activity, acting on CH-OH group of donors"/>
    <property type="evidence" value="ECO:0007669"/>
    <property type="project" value="InterPro"/>
</dbReference>
<feature type="binding site" evidence="2">
    <location>
        <position position="139"/>
    </location>
    <ligand>
        <name>FAD</name>
        <dbReference type="ChEBI" id="CHEBI:57692"/>
    </ligand>
</feature>
<accession>A0A9N9TKC1</accession>
<dbReference type="PANTHER" id="PTHR11552:SF217">
    <property type="entry name" value="GLUCOSE DEHYDROGENASE [FAD, QUINONE]"/>
    <property type="match status" value="1"/>
</dbReference>
<dbReference type="InterPro" id="IPR000172">
    <property type="entry name" value="GMC_OxRdtase_N"/>
</dbReference>
<protein>
    <recommendedName>
        <fullName evidence="4">Glucose-methanol-choline oxidoreductase N-terminal domain-containing protein</fullName>
    </recommendedName>
</protein>
<dbReference type="SUPFAM" id="SSF51905">
    <property type="entry name" value="FAD/NAD(P)-binding domain"/>
    <property type="match status" value="1"/>
</dbReference>
<dbReference type="PANTHER" id="PTHR11552">
    <property type="entry name" value="GLUCOSE-METHANOL-CHOLINE GMC OXIDOREDUCTASE"/>
    <property type="match status" value="1"/>
</dbReference>
<dbReference type="InterPro" id="IPR012132">
    <property type="entry name" value="GMC_OxRdtase"/>
</dbReference>
<evidence type="ECO:0000259" key="4">
    <source>
        <dbReference type="PROSITE" id="PS00624"/>
    </source>
</evidence>
<dbReference type="InterPro" id="IPR007867">
    <property type="entry name" value="GMC_OxRtase_C"/>
</dbReference>
<dbReference type="Proteomes" id="UP001153712">
    <property type="component" value="Chromosome 15"/>
</dbReference>
<keyword evidence="2" id="KW-0285">Flavoprotein</keyword>
<feature type="region of interest" description="Disordered" evidence="3">
    <location>
        <begin position="384"/>
        <end position="405"/>
    </location>
</feature>
<dbReference type="EMBL" id="OU900108">
    <property type="protein sequence ID" value="CAG9857892.1"/>
    <property type="molecule type" value="Genomic_DNA"/>
</dbReference>
<evidence type="ECO:0000313" key="6">
    <source>
        <dbReference type="Proteomes" id="UP001153712"/>
    </source>
</evidence>
<dbReference type="PROSITE" id="PS00624">
    <property type="entry name" value="GMC_OXRED_2"/>
    <property type="match status" value="1"/>
</dbReference>
<comment type="cofactor">
    <cofactor evidence="2">
        <name>FAD</name>
        <dbReference type="ChEBI" id="CHEBI:57692"/>
    </cofactor>
</comment>
<evidence type="ECO:0000256" key="1">
    <source>
        <dbReference type="ARBA" id="ARBA00010790"/>
    </source>
</evidence>
<dbReference type="AlphaFoldDB" id="A0A9N9TKC1"/>
<dbReference type="Gene3D" id="3.30.560.10">
    <property type="entry name" value="Glucose Oxidase, domain 3"/>
    <property type="match status" value="1"/>
</dbReference>
<dbReference type="Pfam" id="PF05199">
    <property type="entry name" value="GMC_oxred_C"/>
    <property type="match status" value="1"/>
</dbReference>
<dbReference type="Pfam" id="PF00732">
    <property type="entry name" value="GMC_oxred_N"/>
    <property type="match status" value="1"/>
</dbReference>
<feature type="domain" description="Glucose-methanol-choline oxidoreductase N-terminal" evidence="4">
    <location>
        <begin position="314"/>
        <end position="328"/>
    </location>
</feature>
<dbReference type="SUPFAM" id="SSF54373">
    <property type="entry name" value="FAD-linked reductases, C-terminal domain"/>
    <property type="match status" value="1"/>
</dbReference>
<dbReference type="GO" id="GO:0050660">
    <property type="term" value="F:flavin adenine dinucleotide binding"/>
    <property type="evidence" value="ECO:0007669"/>
    <property type="project" value="InterPro"/>
</dbReference>
<feature type="binding site" evidence="2">
    <location>
        <position position="278"/>
    </location>
    <ligand>
        <name>FAD</name>
        <dbReference type="ChEBI" id="CHEBI:57692"/>
    </ligand>
</feature>
<dbReference type="OrthoDB" id="269227at2759"/>
<evidence type="ECO:0000313" key="5">
    <source>
        <dbReference type="EMBL" id="CAG9857892.1"/>
    </source>
</evidence>
<keyword evidence="2" id="KW-0274">FAD</keyword>
<dbReference type="PIRSF" id="PIRSF000137">
    <property type="entry name" value="Alcohol_oxidase"/>
    <property type="match status" value="1"/>
</dbReference>